<accession>A0A382NJS2</accession>
<sequence>MSMNNSIRNHYGHQTVGHALTSHVLTPVNPATLSSETISFWFNKYGFFTIKRPWEATS</sequence>
<dbReference type="AlphaFoldDB" id="A0A382NJS2"/>
<proteinExistence type="predicted"/>
<dbReference type="EMBL" id="UINC01100981">
    <property type="protein sequence ID" value="SVC61453.1"/>
    <property type="molecule type" value="Genomic_DNA"/>
</dbReference>
<organism evidence="1">
    <name type="scientific">marine metagenome</name>
    <dbReference type="NCBI Taxonomy" id="408172"/>
    <lineage>
        <taxon>unclassified sequences</taxon>
        <taxon>metagenomes</taxon>
        <taxon>ecological metagenomes</taxon>
    </lineage>
</organism>
<reference evidence="1" key="1">
    <citation type="submission" date="2018-05" db="EMBL/GenBank/DDBJ databases">
        <authorList>
            <person name="Lanie J.A."/>
            <person name="Ng W.-L."/>
            <person name="Kazmierczak K.M."/>
            <person name="Andrzejewski T.M."/>
            <person name="Davidsen T.M."/>
            <person name="Wayne K.J."/>
            <person name="Tettelin H."/>
            <person name="Glass J.I."/>
            <person name="Rusch D."/>
            <person name="Podicherti R."/>
            <person name="Tsui H.-C.T."/>
            <person name="Winkler M.E."/>
        </authorList>
    </citation>
    <scope>NUCLEOTIDE SEQUENCE</scope>
</reference>
<name>A0A382NJS2_9ZZZZ</name>
<protein>
    <submittedName>
        <fullName evidence="1">Uncharacterized protein</fullName>
    </submittedName>
</protein>
<evidence type="ECO:0000313" key="1">
    <source>
        <dbReference type="EMBL" id="SVC61453.1"/>
    </source>
</evidence>
<gene>
    <name evidence="1" type="ORF">METZ01_LOCUS314307</name>
</gene>